<dbReference type="Pfam" id="PF07927">
    <property type="entry name" value="HicA_toxin"/>
    <property type="match status" value="1"/>
</dbReference>
<evidence type="ECO:0000256" key="4">
    <source>
        <dbReference type="ARBA" id="ARBA00022801"/>
    </source>
</evidence>
<evidence type="ECO:0000256" key="3">
    <source>
        <dbReference type="ARBA" id="ARBA00022759"/>
    </source>
</evidence>
<dbReference type="GO" id="GO:0004519">
    <property type="term" value="F:endonuclease activity"/>
    <property type="evidence" value="ECO:0007669"/>
    <property type="project" value="UniProtKB-KW"/>
</dbReference>
<evidence type="ECO:0000313" key="8">
    <source>
        <dbReference type="Proteomes" id="UP000075578"/>
    </source>
</evidence>
<comment type="caution">
    <text evidence="7">The sequence shown here is derived from an EMBL/GenBank/DDBJ whole genome shotgun (WGS) entry which is preliminary data.</text>
</comment>
<reference evidence="7 8" key="1">
    <citation type="journal article" date="2016" name="ISME J.">
        <title>Chasing the elusive Euryarchaeota class WSA2: genomes reveal a uniquely fastidious methyl-reducing methanogen.</title>
        <authorList>
            <person name="Nobu M.K."/>
            <person name="Narihiro T."/>
            <person name="Kuroda K."/>
            <person name="Mei R."/>
            <person name="Liu W.T."/>
        </authorList>
    </citation>
    <scope>NUCLEOTIDE SEQUENCE [LARGE SCALE GENOMIC DNA]</scope>
    <source>
        <strain evidence="7">U1lsi0528_Bin089</strain>
    </source>
</reference>
<dbReference type="GO" id="GO:0016787">
    <property type="term" value="F:hydrolase activity"/>
    <property type="evidence" value="ECO:0007669"/>
    <property type="project" value="UniProtKB-KW"/>
</dbReference>
<dbReference type="InterPro" id="IPR038570">
    <property type="entry name" value="HicA_sf"/>
</dbReference>
<accession>A0A150J571</accession>
<gene>
    <name evidence="7" type="ORF">AMQ74_00757</name>
</gene>
<evidence type="ECO:0000313" key="7">
    <source>
        <dbReference type="EMBL" id="KYC52370.1"/>
    </source>
</evidence>
<dbReference type="InterPro" id="IPR012933">
    <property type="entry name" value="HicA_mRNA_interferase"/>
</dbReference>
<evidence type="ECO:0000256" key="2">
    <source>
        <dbReference type="ARBA" id="ARBA00022722"/>
    </source>
</evidence>
<keyword evidence="3" id="KW-0255">Endonuclease</keyword>
<dbReference type="Proteomes" id="UP000075578">
    <property type="component" value="Unassembled WGS sequence"/>
</dbReference>
<dbReference type="SUPFAM" id="SSF54786">
    <property type="entry name" value="YcfA/nrd intein domain"/>
    <property type="match status" value="1"/>
</dbReference>
<dbReference type="Gene3D" id="3.30.920.30">
    <property type="entry name" value="Hypothetical protein"/>
    <property type="match status" value="1"/>
</dbReference>
<organism evidence="7 8">
    <name type="scientific">Candidatus Methanofastidiosum methylothiophilum</name>
    <dbReference type="NCBI Taxonomy" id="1705564"/>
    <lineage>
        <taxon>Archaea</taxon>
        <taxon>Methanobacteriati</taxon>
        <taxon>Methanobacteriota</taxon>
        <taxon>Stenosarchaea group</taxon>
        <taxon>Candidatus Methanofastidiosia</taxon>
        <taxon>Candidatus Methanofastidiosales</taxon>
        <taxon>Candidatus Methanofastidiosaceae</taxon>
        <taxon>Candidatus Methanofastidiosum</taxon>
    </lineage>
</organism>
<proteinExistence type="predicted"/>
<dbReference type="GO" id="GO:0003729">
    <property type="term" value="F:mRNA binding"/>
    <property type="evidence" value="ECO:0007669"/>
    <property type="project" value="InterPro"/>
</dbReference>
<protein>
    <submittedName>
        <fullName evidence="7">YcfA-like protein</fullName>
    </submittedName>
</protein>
<evidence type="ECO:0000256" key="5">
    <source>
        <dbReference type="ARBA" id="ARBA00022884"/>
    </source>
</evidence>
<sequence>MTKFPVDAPIRKVIKTFELLGFVVVREGNHISMIRDNEDGTKTPLTMPNHEKIKSSTLRIICRQVGISREEFISAYGHV</sequence>
<dbReference type="AlphaFoldDB" id="A0A150J571"/>
<dbReference type="EMBL" id="LNGD01000033">
    <property type="protein sequence ID" value="KYC52370.1"/>
    <property type="molecule type" value="Genomic_DNA"/>
</dbReference>
<keyword evidence="4" id="KW-0378">Hydrolase</keyword>
<keyword evidence="1" id="KW-1277">Toxin-antitoxin system</keyword>
<keyword evidence="2" id="KW-0540">Nuclease</keyword>
<evidence type="ECO:0000256" key="6">
    <source>
        <dbReference type="ARBA" id="ARBA00023016"/>
    </source>
</evidence>
<evidence type="ECO:0000256" key="1">
    <source>
        <dbReference type="ARBA" id="ARBA00022649"/>
    </source>
</evidence>
<name>A0A150J571_9EURY</name>
<keyword evidence="5" id="KW-0694">RNA-binding</keyword>
<keyword evidence="6" id="KW-0346">Stress response</keyword>